<dbReference type="SFLD" id="SFLDG01082">
    <property type="entry name" value="B12-binding_domain_containing"/>
    <property type="match status" value="1"/>
</dbReference>
<dbReference type="EMBL" id="AP025516">
    <property type="protein sequence ID" value="BDD86367.1"/>
    <property type="molecule type" value="Genomic_DNA"/>
</dbReference>
<dbReference type="Proteomes" id="UP000830055">
    <property type="component" value="Chromosome"/>
</dbReference>
<keyword evidence="3" id="KW-1185">Reference proteome</keyword>
<reference evidence="2 3" key="1">
    <citation type="submission" date="2022-01" db="EMBL/GenBank/DDBJ databases">
        <title>Desulfofustis limnae sp. nov., a novel mesophilic sulfate-reducing bacterium isolated from marsh soil.</title>
        <authorList>
            <person name="Watanabe M."/>
            <person name="Takahashi A."/>
            <person name="Kojima H."/>
            <person name="Fukui M."/>
        </authorList>
    </citation>
    <scope>NUCLEOTIDE SEQUENCE [LARGE SCALE GENOMIC DNA]</scope>
    <source>
        <strain evidence="2 3">PPLL</strain>
    </source>
</reference>
<dbReference type="InterPro" id="IPR058240">
    <property type="entry name" value="rSAM_sf"/>
</dbReference>
<sequence>MSRSRHREQLYRKDSRREHDGDRFDERERGAFLKKWTGRLPVALLYPNTYRVGMSSLGLQLVYRLLNDDDRIVCERFFLPEASHPLVSVESGRPLDNFPLVFFSVSFEHDYVNLPGMLIAAGIEPLAQKRGERVSAGAPLLVCGGVATFMNPEPLAPFIDLFAIGEAEALLPHLLAVLTRTDSGRHELCQELNTRYPGFYAPRLYQPQFDEDRHQSGLIPDPGLPQRVRRAYLETTSQAGHSELLTSQTEFAELFLTELGRGCSRGCRFCTAGFIYRPPRLWESGAVLASLRQRPEGVSRIGLVGMEMTDAETLDAVAACVSELGCSLSFSSLRADRISDRLVELLGASNLKSVAIAPDGGSQRLRSVINKGLDDAHLIGAAERLAAAGLTRLKLYVMIGLPSETEDDLQEFVGLLDRIRAAIEPIGRRRKRLCELTVSVNCFVPKPWTPFQYHPFGSSEQLAAEQTIAGRQAVTLLRGRMMLLKRAVAERPNIRITFDTPEQALGQAVLARGDRRLAQVLLSMATSGISMKQAMKEQSLDERLFATRQYGPDSFLPWQCLDHGIADSYLWREYQRAFLARPTAPCEPTRCRRCGVCHD</sequence>
<dbReference type="Pfam" id="PF19864">
    <property type="entry name" value="Radical_SAM_N2"/>
    <property type="match status" value="1"/>
</dbReference>
<organism evidence="2 3">
    <name type="scientific">Desulfofustis limnaeus</name>
    <dbReference type="NCBI Taxonomy" id="2740163"/>
    <lineage>
        <taxon>Bacteria</taxon>
        <taxon>Pseudomonadati</taxon>
        <taxon>Thermodesulfobacteriota</taxon>
        <taxon>Desulfobulbia</taxon>
        <taxon>Desulfobulbales</taxon>
        <taxon>Desulfocapsaceae</taxon>
        <taxon>Desulfofustis</taxon>
    </lineage>
</organism>
<dbReference type="PANTHER" id="PTHR42731">
    <property type="entry name" value="SLL1084 PROTEIN"/>
    <property type="match status" value="1"/>
</dbReference>
<dbReference type="RefSeq" id="WP_284153461.1">
    <property type="nucleotide sequence ID" value="NZ_AP025516.1"/>
</dbReference>
<dbReference type="Pfam" id="PF04055">
    <property type="entry name" value="Radical_SAM"/>
    <property type="match status" value="1"/>
</dbReference>
<dbReference type="InterPro" id="IPR007197">
    <property type="entry name" value="rSAM"/>
</dbReference>
<dbReference type="SMART" id="SM00729">
    <property type="entry name" value="Elp3"/>
    <property type="match status" value="1"/>
</dbReference>
<proteinExistence type="predicted"/>
<dbReference type="InterPro" id="IPR045784">
    <property type="entry name" value="Radical_SAM_N2"/>
</dbReference>
<dbReference type="PROSITE" id="PS51918">
    <property type="entry name" value="RADICAL_SAM"/>
    <property type="match status" value="1"/>
</dbReference>
<accession>A0ABN6M5I9</accession>
<evidence type="ECO:0000259" key="1">
    <source>
        <dbReference type="PROSITE" id="PS51918"/>
    </source>
</evidence>
<dbReference type="SFLD" id="SFLDS00029">
    <property type="entry name" value="Radical_SAM"/>
    <property type="match status" value="1"/>
</dbReference>
<feature type="domain" description="Radical SAM core" evidence="1">
    <location>
        <begin position="249"/>
        <end position="480"/>
    </location>
</feature>
<dbReference type="CDD" id="cd01335">
    <property type="entry name" value="Radical_SAM"/>
    <property type="match status" value="1"/>
</dbReference>
<evidence type="ECO:0000313" key="2">
    <source>
        <dbReference type="EMBL" id="BDD86367.1"/>
    </source>
</evidence>
<dbReference type="PANTHER" id="PTHR42731:SF5">
    <property type="entry name" value="RADICAL SAM DOMAIN PROTEIN"/>
    <property type="match status" value="1"/>
</dbReference>
<name>A0ABN6M5I9_9BACT</name>
<protein>
    <submittedName>
        <fullName evidence="2">Radical SAM protein</fullName>
    </submittedName>
</protein>
<gene>
    <name evidence="2" type="ORF">DPPLL_07320</name>
</gene>
<evidence type="ECO:0000313" key="3">
    <source>
        <dbReference type="Proteomes" id="UP000830055"/>
    </source>
</evidence>
<dbReference type="Gene3D" id="3.80.30.20">
    <property type="entry name" value="tm_1862 like domain"/>
    <property type="match status" value="1"/>
</dbReference>
<dbReference type="InterPro" id="IPR006638">
    <property type="entry name" value="Elp3/MiaA/NifB-like_rSAM"/>
</dbReference>
<dbReference type="SUPFAM" id="SSF102114">
    <property type="entry name" value="Radical SAM enzymes"/>
    <property type="match status" value="1"/>
</dbReference>
<dbReference type="InterPro" id="IPR023404">
    <property type="entry name" value="rSAM_horseshoe"/>
</dbReference>